<protein>
    <recommendedName>
        <fullName evidence="2">Methyltransferase domain-containing protein</fullName>
    </recommendedName>
</protein>
<gene>
    <name evidence="3" type="ORF">GQX73_g2714</name>
</gene>
<dbReference type="PANTHER" id="PTHR43591">
    <property type="entry name" value="METHYLTRANSFERASE"/>
    <property type="match status" value="1"/>
</dbReference>
<comment type="caution">
    <text evidence="3">The sequence shown here is derived from an EMBL/GenBank/DDBJ whole genome shotgun (WGS) entry which is preliminary data.</text>
</comment>
<dbReference type="EMBL" id="WUBL01000018">
    <property type="protein sequence ID" value="KAF2970848.1"/>
    <property type="molecule type" value="Genomic_DNA"/>
</dbReference>
<dbReference type="InterPro" id="IPR029063">
    <property type="entry name" value="SAM-dependent_MTases_sf"/>
</dbReference>
<dbReference type="Proteomes" id="UP000481858">
    <property type="component" value="Unassembled WGS sequence"/>
</dbReference>
<keyword evidence="4" id="KW-1185">Reference proteome</keyword>
<dbReference type="Gene3D" id="3.40.50.150">
    <property type="entry name" value="Vaccinia Virus protein VP39"/>
    <property type="match status" value="1"/>
</dbReference>
<dbReference type="SUPFAM" id="SSF53335">
    <property type="entry name" value="S-adenosyl-L-methionine-dependent methyltransferases"/>
    <property type="match status" value="1"/>
</dbReference>
<proteinExistence type="inferred from homology"/>
<dbReference type="InParanoid" id="A0A7C8MUP7"/>
<dbReference type="InterPro" id="IPR041698">
    <property type="entry name" value="Methyltransf_25"/>
</dbReference>
<dbReference type="OrthoDB" id="3647at2759"/>
<evidence type="ECO:0000256" key="1">
    <source>
        <dbReference type="ARBA" id="ARBA00038158"/>
    </source>
</evidence>
<evidence type="ECO:0000313" key="4">
    <source>
        <dbReference type="Proteomes" id="UP000481858"/>
    </source>
</evidence>
<feature type="domain" description="Methyltransferase" evidence="2">
    <location>
        <begin position="47"/>
        <end position="147"/>
    </location>
</feature>
<reference evidence="3 4" key="1">
    <citation type="submission" date="2019-12" db="EMBL/GenBank/DDBJ databases">
        <title>Draft genome sequence of the ascomycete Xylaria multiplex DSM 110363.</title>
        <authorList>
            <person name="Buettner E."/>
            <person name="Kellner H."/>
        </authorList>
    </citation>
    <scope>NUCLEOTIDE SEQUENCE [LARGE SCALE GENOMIC DNA]</scope>
    <source>
        <strain evidence="3 4">DSM 110363</strain>
    </source>
</reference>
<name>A0A7C8MUP7_9PEZI</name>
<organism evidence="3 4">
    <name type="scientific">Xylaria multiplex</name>
    <dbReference type="NCBI Taxonomy" id="323545"/>
    <lineage>
        <taxon>Eukaryota</taxon>
        <taxon>Fungi</taxon>
        <taxon>Dikarya</taxon>
        <taxon>Ascomycota</taxon>
        <taxon>Pezizomycotina</taxon>
        <taxon>Sordariomycetes</taxon>
        <taxon>Xylariomycetidae</taxon>
        <taxon>Xylariales</taxon>
        <taxon>Xylariaceae</taxon>
        <taxon>Xylaria</taxon>
    </lineage>
</organism>
<dbReference type="Pfam" id="PF13649">
    <property type="entry name" value="Methyltransf_25"/>
    <property type="match status" value="1"/>
</dbReference>
<evidence type="ECO:0000313" key="3">
    <source>
        <dbReference type="EMBL" id="KAF2970848.1"/>
    </source>
</evidence>
<evidence type="ECO:0000259" key="2">
    <source>
        <dbReference type="Pfam" id="PF13649"/>
    </source>
</evidence>
<sequence length="369" mass="40046">MPDVVKSEYDAEAANYDSHWSTGSEPFIRLDNELFISALGDATGATVLDLAGGSGIKARFAINAGAASVDIVDISPAMMREGQRIEAELNRKVIRWFEADISKPLEHLPLRAKYDIVLANWPFDHSENMAVLEGMFQNVVSHIKPGGRFLGVRCGNPRAPAMVTGELGVVFKDFKNIPGGVKFRYAFNSSGSDIEASSMEATFLGSTYIYEKHGLVDVQIEPYENTKTVRENPKLWESFLLDPGITVPNIRAKASHSTVAAADLGDRAGRISTRRVVAAGFSLARTTTGVGAARLGAACYPSPFILGRAIEKKTCISFSLPGHVCVWYGGDKRNLLVFGFQVKSSSKAAADDPVDHDLLMVDHITAQYT</sequence>
<accession>A0A7C8MUP7</accession>
<dbReference type="AlphaFoldDB" id="A0A7C8MUP7"/>
<comment type="similarity">
    <text evidence="1">Belongs to the methyltransferase superfamily. LaeA methyltransferase family.</text>
</comment>
<dbReference type="CDD" id="cd02440">
    <property type="entry name" value="AdoMet_MTases"/>
    <property type="match status" value="1"/>
</dbReference>